<evidence type="ECO:0000256" key="1">
    <source>
        <dbReference type="ARBA" id="ARBA00001971"/>
    </source>
</evidence>
<dbReference type="UniPathway" id="UPA00223"/>
<reference evidence="17 18" key="1">
    <citation type="submission" date="2017-12" db="EMBL/GenBank/DDBJ databases">
        <authorList>
            <person name="Hurst M.R.H."/>
        </authorList>
    </citation>
    <scope>NUCLEOTIDE SEQUENCE [LARGE SCALE GENOMIC DNA]</scope>
    <source>
        <strain evidence="17 18">SY-3-19</strain>
    </source>
</reference>
<evidence type="ECO:0000256" key="3">
    <source>
        <dbReference type="ARBA" id="ARBA00004141"/>
    </source>
</evidence>
<evidence type="ECO:0000256" key="8">
    <source>
        <dbReference type="ARBA" id="ARBA00022532"/>
    </source>
</evidence>
<dbReference type="InterPro" id="IPR000701">
    <property type="entry name" value="SuccDH_FuR_B_TM-su"/>
</dbReference>
<dbReference type="SUPFAM" id="SSF81343">
    <property type="entry name" value="Fumarate reductase respiratory complex transmembrane subunits"/>
    <property type="match status" value="1"/>
</dbReference>
<keyword evidence="15 16" id="KW-0472">Membrane</keyword>
<keyword evidence="11" id="KW-0479">Metal-binding</keyword>
<dbReference type="CDD" id="cd03495">
    <property type="entry name" value="SQR_TypeC_SdhD_like"/>
    <property type="match status" value="1"/>
</dbReference>
<comment type="subcellular location">
    <subcellularLocation>
        <location evidence="3">Membrane</location>
        <topology evidence="3">Multi-pass membrane protein</topology>
    </subcellularLocation>
</comment>
<comment type="pathway">
    <text evidence="4">Carbohydrate metabolism; tricarboxylic acid cycle.</text>
</comment>
<evidence type="ECO:0000256" key="11">
    <source>
        <dbReference type="ARBA" id="ARBA00022723"/>
    </source>
</evidence>
<proteinExistence type="predicted"/>
<evidence type="ECO:0000256" key="12">
    <source>
        <dbReference type="ARBA" id="ARBA00022982"/>
    </source>
</evidence>
<evidence type="ECO:0000256" key="5">
    <source>
        <dbReference type="ARBA" id="ARBA00011558"/>
    </source>
</evidence>
<comment type="caution">
    <text evidence="17">The sequence shown here is derived from an EMBL/GenBank/DDBJ whole genome shotgun (WGS) entry which is preliminary data.</text>
</comment>
<name>A0A2S7KB11_9PROT</name>
<dbReference type="InterPro" id="IPR014312">
    <property type="entry name" value="Succ_DH_anchor"/>
</dbReference>
<dbReference type="Gene3D" id="1.20.1300.10">
    <property type="entry name" value="Fumarate reductase/succinate dehydrogenase, transmembrane subunit"/>
    <property type="match status" value="1"/>
</dbReference>
<protein>
    <recommendedName>
        <fullName evidence="6">Succinate dehydrogenase hydrophobic membrane anchor subunit</fullName>
    </recommendedName>
</protein>
<evidence type="ECO:0000256" key="7">
    <source>
        <dbReference type="ARBA" id="ARBA00022448"/>
    </source>
</evidence>
<evidence type="ECO:0000256" key="13">
    <source>
        <dbReference type="ARBA" id="ARBA00022989"/>
    </source>
</evidence>
<dbReference type="EMBL" id="PJCH01000001">
    <property type="protein sequence ID" value="PQA89700.1"/>
    <property type="molecule type" value="Genomic_DNA"/>
</dbReference>
<keyword evidence="10 16" id="KW-0812">Transmembrane</keyword>
<evidence type="ECO:0000256" key="6">
    <source>
        <dbReference type="ARBA" id="ARBA00019425"/>
    </source>
</evidence>
<keyword evidence="8" id="KW-0816">Tricarboxylic acid cycle</keyword>
<dbReference type="NCBIfam" id="TIGR02968">
    <property type="entry name" value="succ_dehyd_anc"/>
    <property type="match status" value="1"/>
</dbReference>
<dbReference type="Pfam" id="PF01127">
    <property type="entry name" value="Sdh_cyt"/>
    <property type="match status" value="1"/>
</dbReference>
<evidence type="ECO:0000313" key="18">
    <source>
        <dbReference type="Proteomes" id="UP000239504"/>
    </source>
</evidence>
<dbReference type="GO" id="GO:0020037">
    <property type="term" value="F:heme binding"/>
    <property type="evidence" value="ECO:0007669"/>
    <property type="project" value="InterPro"/>
</dbReference>
<evidence type="ECO:0000256" key="9">
    <source>
        <dbReference type="ARBA" id="ARBA00022617"/>
    </source>
</evidence>
<keyword evidence="9" id="KW-0349">Heme</keyword>
<comment type="function">
    <text evidence="2">Membrane-anchoring subunit of succinate dehydrogenase (SDH).</text>
</comment>
<dbReference type="InterPro" id="IPR034804">
    <property type="entry name" value="SQR/QFR_C/D"/>
</dbReference>
<dbReference type="GO" id="GO:0016020">
    <property type="term" value="C:membrane"/>
    <property type="evidence" value="ECO:0007669"/>
    <property type="project" value="UniProtKB-SubCell"/>
</dbReference>
<evidence type="ECO:0000256" key="16">
    <source>
        <dbReference type="SAM" id="Phobius"/>
    </source>
</evidence>
<evidence type="ECO:0000256" key="14">
    <source>
        <dbReference type="ARBA" id="ARBA00023004"/>
    </source>
</evidence>
<dbReference type="Proteomes" id="UP000239504">
    <property type="component" value="Unassembled WGS sequence"/>
</dbReference>
<keyword evidence="7" id="KW-0813">Transport</keyword>
<evidence type="ECO:0000313" key="17">
    <source>
        <dbReference type="EMBL" id="PQA89700.1"/>
    </source>
</evidence>
<dbReference type="GO" id="GO:0046872">
    <property type="term" value="F:metal ion binding"/>
    <property type="evidence" value="ECO:0007669"/>
    <property type="project" value="UniProtKB-KW"/>
</dbReference>
<feature type="transmembrane region" description="Helical" evidence="16">
    <location>
        <begin position="148"/>
        <end position="166"/>
    </location>
</feature>
<evidence type="ECO:0000256" key="15">
    <source>
        <dbReference type="ARBA" id="ARBA00023136"/>
    </source>
</evidence>
<keyword evidence="14" id="KW-0408">Iron</keyword>
<dbReference type="GO" id="GO:0006099">
    <property type="term" value="P:tricarboxylic acid cycle"/>
    <property type="evidence" value="ECO:0007669"/>
    <property type="project" value="UniProtKB-UniPathway"/>
</dbReference>
<keyword evidence="12" id="KW-0249">Electron transport</keyword>
<gene>
    <name evidence="17" type="primary">sdhD</name>
    <name evidence="17" type="ORF">CW354_02250</name>
</gene>
<accession>A0A2S7KB11</accession>
<sequence>MLGSRIRIPTQLNLRLRMGRGHIERRIDDWVLGNSNIFELRRQMKRFQFQTPLAHARGIGSAKSGAGQWWAQRTSACALAPLTLWFIVSAVRLLSDDHEAFLIWIASPVNAVLMALMILALFRHMGLGLQVIVDDYLHDDRLRTPVKLSVQAGCQVLATIALFAILRGSIR</sequence>
<keyword evidence="18" id="KW-1185">Reference proteome</keyword>
<dbReference type="AlphaFoldDB" id="A0A2S7KB11"/>
<evidence type="ECO:0000256" key="2">
    <source>
        <dbReference type="ARBA" id="ARBA00004050"/>
    </source>
</evidence>
<comment type="subunit">
    <text evidence="5">Part of an enzyme complex containing four subunits: a flavoprotein, an iron-sulfur protein, plus two membrane-anchoring proteins, SdhC and SdhD.</text>
</comment>
<feature type="transmembrane region" description="Helical" evidence="16">
    <location>
        <begin position="101"/>
        <end position="122"/>
    </location>
</feature>
<keyword evidence="13 16" id="KW-1133">Transmembrane helix</keyword>
<comment type="cofactor">
    <cofactor evidence="1">
        <name>heme</name>
        <dbReference type="ChEBI" id="CHEBI:30413"/>
    </cofactor>
</comment>
<organism evidence="17 18">
    <name type="scientific">Hyphococcus luteus</name>
    <dbReference type="NCBI Taxonomy" id="2058213"/>
    <lineage>
        <taxon>Bacteria</taxon>
        <taxon>Pseudomonadati</taxon>
        <taxon>Pseudomonadota</taxon>
        <taxon>Alphaproteobacteria</taxon>
        <taxon>Parvularculales</taxon>
        <taxon>Parvularculaceae</taxon>
        <taxon>Hyphococcus</taxon>
    </lineage>
</organism>
<evidence type="ECO:0000256" key="4">
    <source>
        <dbReference type="ARBA" id="ARBA00005163"/>
    </source>
</evidence>
<evidence type="ECO:0000256" key="10">
    <source>
        <dbReference type="ARBA" id="ARBA00022692"/>
    </source>
</evidence>
<dbReference type="OrthoDB" id="9809280at2"/>